<dbReference type="RefSeq" id="WP_093848187.1">
    <property type="nucleotide sequence ID" value="NZ_FOSG01000003.1"/>
</dbReference>
<reference evidence="3" key="1">
    <citation type="submission" date="2016-10" db="EMBL/GenBank/DDBJ databases">
        <authorList>
            <person name="Varghese N."/>
            <person name="Submissions S."/>
        </authorList>
    </citation>
    <scope>NUCLEOTIDE SEQUENCE [LARGE SCALE GENOMIC DNA]</scope>
    <source>
        <strain evidence="3">PL19</strain>
    </source>
</reference>
<gene>
    <name evidence="2" type="ORF">SAMN05192584_10320</name>
</gene>
<dbReference type="PANTHER" id="PTHR22642:SF2">
    <property type="entry name" value="PROTEIN LONG AFTER FAR-RED 3"/>
    <property type="match status" value="1"/>
</dbReference>
<dbReference type="EMBL" id="FOSG01000003">
    <property type="protein sequence ID" value="SFJ98882.1"/>
    <property type="molecule type" value="Genomic_DNA"/>
</dbReference>
<organism evidence="2 3">
    <name type="scientific">Streptomyces pini</name>
    <dbReference type="NCBI Taxonomy" id="1520580"/>
    <lineage>
        <taxon>Bacteria</taxon>
        <taxon>Bacillati</taxon>
        <taxon>Actinomycetota</taxon>
        <taxon>Actinomycetes</taxon>
        <taxon>Kitasatosporales</taxon>
        <taxon>Streptomycetaceae</taxon>
        <taxon>Streptomyces</taxon>
    </lineage>
</organism>
<feature type="domain" description="Amidohydrolase 3" evidence="1">
    <location>
        <begin position="47"/>
        <end position="540"/>
    </location>
</feature>
<dbReference type="InterPro" id="IPR033932">
    <property type="entry name" value="YtcJ-like"/>
</dbReference>
<dbReference type="Proteomes" id="UP000198928">
    <property type="component" value="Unassembled WGS sequence"/>
</dbReference>
<dbReference type="Gene3D" id="3.10.310.70">
    <property type="match status" value="1"/>
</dbReference>
<dbReference type="InterPro" id="IPR011059">
    <property type="entry name" value="Metal-dep_hydrolase_composite"/>
</dbReference>
<dbReference type="Gene3D" id="3.20.20.140">
    <property type="entry name" value="Metal-dependent hydrolases"/>
    <property type="match status" value="1"/>
</dbReference>
<dbReference type="InterPro" id="IPR013108">
    <property type="entry name" value="Amidohydro_3"/>
</dbReference>
<proteinExistence type="predicted"/>
<dbReference type="Pfam" id="PF07969">
    <property type="entry name" value="Amidohydro_3"/>
    <property type="match status" value="1"/>
</dbReference>
<dbReference type="CDD" id="cd01300">
    <property type="entry name" value="YtcJ_like"/>
    <property type="match status" value="1"/>
</dbReference>
<evidence type="ECO:0000259" key="1">
    <source>
        <dbReference type="Pfam" id="PF07969"/>
    </source>
</evidence>
<dbReference type="Gene3D" id="2.30.40.10">
    <property type="entry name" value="Urease, subunit C, domain 1"/>
    <property type="match status" value="1"/>
</dbReference>
<evidence type="ECO:0000313" key="2">
    <source>
        <dbReference type="EMBL" id="SFJ98882.1"/>
    </source>
</evidence>
<dbReference type="SUPFAM" id="SSF51556">
    <property type="entry name" value="Metallo-dependent hydrolases"/>
    <property type="match status" value="1"/>
</dbReference>
<sequence>MDADVVYRNARILTMDPARPRAEAFATLGDRVVAVGGHEVAGLSARRTVDLAGRCVLPGFHDAHNHMAWYGLSLGELDLSPGRVATVEDVYERVAREAARRPAGEWITGAGYDQNRMAGGHPTAAGLDRAAPHHPVWLKHTSGHMCVVNSPVLARCGAGTAPDPDGGRIVRDAFGAPTGLLQERAQELVRGLLFPFPADMLARAVAAAGRRYAAEGITSVQEAGVGGGWIGHSGVEVAAYQQARDEDWLPQRVTLMVASDVLHPLEAHESDPYRLGIDLGIRTGFGDDRLRIGAVKVFSDGSLIGRTSAMCCDFADDPGNRGYLQAGEEELTATIVAAHRAGWQVATHAIGDRAVDVVLSAYERAQRRYPRPDPRHRIEHCAVTSPRQVERIVRLGVIPVPQGSLVREAGDGMAEALGSERAHWCYRVRSFTDRGVPVPGSSDRPVVGGLPLAGVHALVTRRTLGGRTLAAGERVDVATALRCYTVGSAHAAHAERSRGLIAPGYLADFTVLDRDPTRVPADELPGIGVLATAVGGRSVHDLGVLA</sequence>
<name>A0A1I3VUL5_9ACTN</name>
<dbReference type="GO" id="GO:0016810">
    <property type="term" value="F:hydrolase activity, acting on carbon-nitrogen (but not peptide) bonds"/>
    <property type="evidence" value="ECO:0007669"/>
    <property type="project" value="InterPro"/>
</dbReference>
<protein>
    <recommendedName>
        <fullName evidence="1">Amidohydrolase 3 domain-containing protein</fullName>
    </recommendedName>
</protein>
<keyword evidence="3" id="KW-1185">Reference proteome</keyword>
<evidence type="ECO:0000313" key="3">
    <source>
        <dbReference type="Proteomes" id="UP000198928"/>
    </source>
</evidence>
<dbReference type="InterPro" id="IPR032466">
    <property type="entry name" value="Metal_Hydrolase"/>
</dbReference>
<dbReference type="AlphaFoldDB" id="A0A1I3VUL5"/>
<dbReference type="SUPFAM" id="SSF51338">
    <property type="entry name" value="Composite domain of metallo-dependent hydrolases"/>
    <property type="match status" value="1"/>
</dbReference>
<dbReference type="OrthoDB" id="3173428at2"/>
<dbReference type="PANTHER" id="PTHR22642">
    <property type="entry name" value="IMIDAZOLONEPROPIONASE"/>
    <property type="match status" value="1"/>
</dbReference>
<accession>A0A1I3VUL5</accession>